<gene>
    <name evidence="1" type="ORF">BN381_500014</name>
</gene>
<protein>
    <submittedName>
        <fullName evidence="1">Putative alkylmercury lyase</fullName>
    </submittedName>
</protein>
<keyword evidence="2" id="KW-1185">Reference proteome</keyword>
<accession>R4Z665</accession>
<evidence type="ECO:0000313" key="1">
    <source>
        <dbReference type="EMBL" id="CCM65056.1"/>
    </source>
</evidence>
<dbReference type="STRING" id="1229780.BN381_500014"/>
<organism evidence="1 2">
    <name type="scientific">Candidatus Neomicrothrix parvicella RN1</name>
    <dbReference type="NCBI Taxonomy" id="1229780"/>
    <lineage>
        <taxon>Bacteria</taxon>
        <taxon>Bacillati</taxon>
        <taxon>Actinomycetota</taxon>
        <taxon>Acidimicrobiia</taxon>
        <taxon>Acidimicrobiales</taxon>
        <taxon>Microthrixaceae</taxon>
        <taxon>Candidatus Neomicrothrix</taxon>
    </lineage>
</organism>
<dbReference type="HOGENOM" id="CLU_133764_1_0_11"/>
<dbReference type="RefSeq" id="WP_012229460.1">
    <property type="nucleotide sequence ID" value="NZ_HG422565.1"/>
</dbReference>
<evidence type="ECO:0000313" key="2">
    <source>
        <dbReference type="Proteomes" id="UP000018291"/>
    </source>
</evidence>
<dbReference type="OrthoDB" id="7185309at2"/>
<dbReference type="EMBL" id="CANL01000046">
    <property type="protein sequence ID" value="CCM65056.1"/>
    <property type="molecule type" value="Genomic_DNA"/>
</dbReference>
<reference evidence="1 2" key="1">
    <citation type="journal article" date="2013" name="ISME J.">
        <title>Metabolic model for the filamentous 'Candidatus Microthrix parvicella' based on genomic and metagenomic analyses.</title>
        <authorList>
            <person name="Jon McIlroy S."/>
            <person name="Kristiansen R."/>
            <person name="Albertsen M."/>
            <person name="Michael Karst S."/>
            <person name="Rossetti S."/>
            <person name="Lund Nielsen J."/>
            <person name="Tandoi V."/>
            <person name="James Seviour R."/>
            <person name="Nielsen P.H."/>
        </authorList>
    </citation>
    <scope>NUCLEOTIDE SEQUENCE [LARGE SCALE GENOMIC DNA]</scope>
    <source>
        <strain evidence="1 2">RN1</strain>
    </source>
</reference>
<dbReference type="Proteomes" id="UP000018291">
    <property type="component" value="Unassembled WGS sequence"/>
</dbReference>
<sequence length="99" mass="10757">MDITLLYFEDCPNWKIAEGHLRVLAQEAPDLRISHHLVDTPEEAERVGFRGSPSILLEGVDVFADPDGAVGLSCRVYQTPAGPAGSPTLDQLREALADD</sequence>
<dbReference type="AlphaFoldDB" id="R4Z665"/>
<dbReference type="eggNOG" id="COG3339">
    <property type="taxonomic scope" value="Bacteria"/>
</dbReference>
<name>R4Z665_9ACTN</name>
<proteinExistence type="predicted"/>
<comment type="caution">
    <text evidence="1">The sequence shown here is derived from an EMBL/GenBank/DDBJ whole genome shotgun (WGS) entry which is preliminary data.</text>
</comment>
<dbReference type="GO" id="GO:0016829">
    <property type="term" value="F:lyase activity"/>
    <property type="evidence" value="ECO:0007669"/>
    <property type="project" value="UniProtKB-KW"/>
</dbReference>
<keyword evidence="1" id="KW-0456">Lyase</keyword>